<gene>
    <name evidence="2" type="ORF">ACFPM3_07035</name>
</gene>
<evidence type="ECO:0000313" key="3">
    <source>
        <dbReference type="Proteomes" id="UP001595829"/>
    </source>
</evidence>
<dbReference type="RefSeq" id="WP_345690839.1">
    <property type="nucleotide sequence ID" value="NZ_BAABIT010000001.1"/>
</dbReference>
<accession>A0ABV9X8V1</accession>
<dbReference type="EMBL" id="JBHSJD010000004">
    <property type="protein sequence ID" value="MFC5021889.1"/>
    <property type="molecule type" value="Genomic_DNA"/>
</dbReference>
<proteinExistence type="predicted"/>
<comment type="caution">
    <text evidence="2">The sequence shown here is derived from an EMBL/GenBank/DDBJ whole genome shotgun (WGS) entry which is preliminary data.</text>
</comment>
<feature type="signal peptide" evidence="1">
    <location>
        <begin position="1"/>
        <end position="29"/>
    </location>
</feature>
<evidence type="ECO:0000313" key="2">
    <source>
        <dbReference type="EMBL" id="MFC5021889.1"/>
    </source>
</evidence>
<keyword evidence="1" id="KW-0732">Signal</keyword>
<dbReference type="InterPro" id="IPR035992">
    <property type="entry name" value="Ricin_B-like_lectins"/>
</dbReference>
<name>A0ABV9X8V1_9ACTN</name>
<keyword evidence="3" id="KW-1185">Reference proteome</keyword>
<organism evidence="2 3">
    <name type="scientific">Streptomyces coeruleoprunus</name>
    <dbReference type="NCBI Taxonomy" id="285563"/>
    <lineage>
        <taxon>Bacteria</taxon>
        <taxon>Bacillati</taxon>
        <taxon>Actinomycetota</taxon>
        <taxon>Actinomycetes</taxon>
        <taxon>Kitasatosporales</taxon>
        <taxon>Streptomycetaceae</taxon>
        <taxon>Streptomyces</taxon>
    </lineage>
</organism>
<reference evidence="3" key="1">
    <citation type="journal article" date="2019" name="Int. J. Syst. Evol. Microbiol.">
        <title>The Global Catalogue of Microorganisms (GCM) 10K type strain sequencing project: providing services to taxonomists for standard genome sequencing and annotation.</title>
        <authorList>
            <consortium name="The Broad Institute Genomics Platform"/>
            <consortium name="The Broad Institute Genome Sequencing Center for Infectious Disease"/>
            <person name="Wu L."/>
            <person name="Ma J."/>
        </authorList>
    </citation>
    <scope>NUCLEOTIDE SEQUENCE [LARGE SCALE GENOMIC DNA]</scope>
    <source>
        <strain evidence="3">CGMCC 4.1648</strain>
    </source>
</reference>
<feature type="chain" id="PRO_5046045864" evidence="1">
    <location>
        <begin position="30"/>
        <end position="160"/>
    </location>
</feature>
<sequence length="160" mass="17476">MFRNRPRERRLTRSAAVVAAALATTLVAASQTSARPPFPSGPFLLANEALGGCLRLEAGKPALGNCGSQRWVHLNDSEALQYLPTGQCLTRAARVDDCGKADDDPARFTVRADPAGEVSFEVFFQYSDDTRFFLQARPDGKVTTSTQQPGDRLLGLWSFR</sequence>
<protein>
    <submittedName>
        <fullName evidence="2">Uncharacterized protein</fullName>
    </submittedName>
</protein>
<evidence type="ECO:0000256" key="1">
    <source>
        <dbReference type="SAM" id="SignalP"/>
    </source>
</evidence>
<dbReference type="SUPFAM" id="SSF50370">
    <property type="entry name" value="Ricin B-like lectins"/>
    <property type="match status" value="1"/>
</dbReference>
<dbReference type="Proteomes" id="UP001595829">
    <property type="component" value="Unassembled WGS sequence"/>
</dbReference>